<comment type="caution">
    <text evidence="3">The sequence shown here is derived from an EMBL/GenBank/DDBJ whole genome shotgun (WGS) entry which is preliminary data.</text>
</comment>
<keyword evidence="4" id="KW-1185">Reference proteome</keyword>
<gene>
    <name evidence="2" type="primary">cutC</name>
    <name evidence="3" type="ORF">GGE60_000720</name>
</gene>
<dbReference type="EMBL" id="JACIIG010000001">
    <property type="protein sequence ID" value="MBB4566632.1"/>
    <property type="molecule type" value="Genomic_DNA"/>
</dbReference>
<accession>A0A7W6ZQ16</accession>
<dbReference type="PANTHER" id="PTHR12598:SF0">
    <property type="entry name" value="COPPER HOMEOSTASIS PROTEIN CUTC HOMOLOG"/>
    <property type="match status" value="1"/>
</dbReference>
<dbReference type="Proteomes" id="UP000543836">
    <property type="component" value="Unassembled WGS sequence"/>
</dbReference>
<keyword evidence="2" id="KW-0963">Cytoplasm</keyword>
<dbReference type="GO" id="GO:0005507">
    <property type="term" value="F:copper ion binding"/>
    <property type="evidence" value="ECO:0007669"/>
    <property type="project" value="TreeGrafter"/>
</dbReference>
<evidence type="ECO:0000256" key="1">
    <source>
        <dbReference type="ARBA" id="ARBA00007768"/>
    </source>
</evidence>
<dbReference type="PANTHER" id="PTHR12598">
    <property type="entry name" value="COPPER HOMEOSTASIS PROTEIN CUTC"/>
    <property type="match status" value="1"/>
</dbReference>
<comment type="caution">
    <text evidence="2">Once thought to be involved in copper homeostasis, experiments in E.coli have shown this is not the case.</text>
</comment>
<dbReference type="InterPro" id="IPR005627">
    <property type="entry name" value="CutC-like"/>
</dbReference>
<dbReference type="Gene3D" id="3.20.20.380">
    <property type="entry name" value="Copper homeostasis (CutC) domain"/>
    <property type="match status" value="1"/>
</dbReference>
<comment type="similarity">
    <text evidence="1 2">Belongs to the CutC family.</text>
</comment>
<organism evidence="3 4">
    <name type="scientific">Rhizobium leucaenae</name>
    <dbReference type="NCBI Taxonomy" id="29450"/>
    <lineage>
        <taxon>Bacteria</taxon>
        <taxon>Pseudomonadati</taxon>
        <taxon>Pseudomonadota</taxon>
        <taxon>Alphaproteobacteria</taxon>
        <taxon>Hyphomicrobiales</taxon>
        <taxon>Rhizobiaceae</taxon>
        <taxon>Rhizobium/Agrobacterium group</taxon>
        <taxon>Rhizobium</taxon>
    </lineage>
</organism>
<comment type="subcellular location">
    <subcellularLocation>
        <location evidence="2">Cytoplasm</location>
    </subcellularLocation>
</comment>
<evidence type="ECO:0000256" key="2">
    <source>
        <dbReference type="HAMAP-Rule" id="MF_00795"/>
    </source>
</evidence>
<dbReference type="SUPFAM" id="SSF110395">
    <property type="entry name" value="CutC-like"/>
    <property type="match status" value="1"/>
</dbReference>
<dbReference type="AlphaFoldDB" id="A0A7W6ZQ16"/>
<reference evidence="3 4" key="1">
    <citation type="submission" date="2020-08" db="EMBL/GenBank/DDBJ databases">
        <title>Genomic Encyclopedia of Type Strains, Phase IV (KMG-V): Genome sequencing to study the core and pangenomes of soil and plant-associated prokaryotes.</title>
        <authorList>
            <person name="Whitman W."/>
        </authorList>
    </citation>
    <scope>NUCLEOTIDE SEQUENCE [LARGE SCALE GENOMIC DNA]</scope>
    <source>
        <strain evidence="3 4">SEMIA 492</strain>
    </source>
</reference>
<dbReference type="InterPro" id="IPR036822">
    <property type="entry name" value="CutC-like_dom_sf"/>
</dbReference>
<sequence length="242" mass="24910">MAKSAAMLLEVCVEDIAGLNAAIAGGADRIELCSALTVGGLTPSAGLMLAAARASIPAYAMIRPRAGSFVYSADELDVMKNDIDAARHAGLPGVVLGASLPDGRLDGDTLRALVTHAGSHGKTLHRAFDLVPDIEEAVELAISLGFERILTSGRAKTAAEGLTGLEQAIAIAAGRISIMPGSGVNIGTVGKLWPRLPISEIHASCSIAEPETKEGLLAFGFSTPTVRRTHAATVRALKAHFA</sequence>
<dbReference type="HAMAP" id="MF_00795">
    <property type="entry name" value="CutC"/>
    <property type="match status" value="1"/>
</dbReference>
<evidence type="ECO:0000313" key="4">
    <source>
        <dbReference type="Proteomes" id="UP000543836"/>
    </source>
</evidence>
<dbReference type="GO" id="GO:0005737">
    <property type="term" value="C:cytoplasm"/>
    <property type="evidence" value="ECO:0007669"/>
    <property type="project" value="UniProtKB-SubCell"/>
</dbReference>
<name>A0A7W6ZQ16_9HYPH</name>
<proteinExistence type="inferred from homology"/>
<protein>
    <recommendedName>
        <fullName evidence="2">PF03932 family protein CutC</fullName>
    </recommendedName>
</protein>
<evidence type="ECO:0000313" key="3">
    <source>
        <dbReference type="EMBL" id="MBB4566632.1"/>
    </source>
</evidence>
<dbReference type="Pfam" id="PF03932">
    <property type="entry name" value="CutC"/>
    <property type="match status" value="1"/>
</dbReference>